<dbReference type="Proteomes" id="UP000682733">
    <property type="component" value="Unassembled WGS sequence"/>
</dbReference>
<dbReference type="EMBL" id="CAJNOK010003053">
    <property type="protein sequence ID" value="CAF0885981.1"/>
    <property type="molecule type" value="Genomic_DNA"/>
</dbReference>
<reference evidence="2" key="1">
    <citation type="submission" date="2021-02" db="EMBL/GenBank/DDBJ databases">
        <authorList>
            <person name="Nowell W R."/>
        </authorList>
    </citation>
    <scope>NUCLEOTIDE SEQUENCE</scope>
</reference>
<dbReference type="Proteomes" id="UP000681722">
    <property type="component" value="Unassembled WGS sequence"/>
</dbReference>
<organism evidence="2 5">
    <name type="scientific">Didymodactylos carnosus</name>
    <dbReference type="NCBI Taxonomy" id="1234261"/>
    <lineage>
        <taxon>Eukaryota</taxon>
        <taxon>Metazoa</taxon>
        <taxon>Spiralia</taxon>
        <taxon>Gnathifera</taxon>
        <taxon>Rotifera</taxon>
        <taxon>Eurotatoria</taxon>
        <taxon>Bdelloidea</taxon>
        <taxon>Philodinida</taxon>
        <taxon>Philodinidae</taxon>
        <taxon>Didymodactylos</taxon>
    </lineage>
</organism>
<name>A0A814HDU7_9BILA</name>
<proteinExistence type="predicted"/>
<evidence type="ECO:0000313" key="3">
    <source>
        <dbReference type="EMBL" id="CAF3668951.1"/>
    </source>
</evidence>
<dbReference type="Proteomes" id="UP000663829">
    <property type="component" value="Unassembled WGS sequence"/>
</dbReference>
<dbReference type="AlphaFoldDB" id="A0A814HDU7"/>
<dbReference type="Proteomes" id="UP000677228">
    <property type="component" value="Unassembled WGS sequence"/>
</dbReference>
<sequence length="202" mass="22954">MWPPYFSYDWIMAHVYDNIQLPPYESIPKQNVTLGQGTTYYDWPTRAMIEIYKDYCIPVFQTDTNFTCNLLNVDSIAYIIVTDARQTKRPPCCIYQNPWNPPAPDFLQPGKGVKYNGTGIFIDDSGAERPVVWWGIADPTTPFGYSFFLDTCKFPSCVPSQFFFSAVTGFASQFFSNYSLERPPSSVFTIPPECTSAKPCDA</sequence>
<protein>
    <submittedName>
        <fullName evidence="2">Uncharacterized protein</fullName>
    </submittedName>
</protein>
<dbReference type="EMBL" id="CAJNOQ010003379">
    <property type="protein sequence ID" value="CAF1009492.1"/>
    <property type="molecule type" value="Genomic_DNA"/>
</dbReference>
<dbReference type="EMBL" id="CAJOBC010003378">
    <property type="protein sequence ID" value="CAF3780623.1"/>
    <property type="molecule type" value="Genomic_DNA"/>
</dbReference>
<evidence type="ECO:0000313" key="5">
    <source>
        <dbReference type="Proteomes" id="UP000663829"/>
    </source>
</evidence>
<evidence type="ECO:0000313" key="2">
    <source>
        <dbReference type="EMBL" id="CAF1009492.1"/>
    </source>
</evidence>
<gene>
    <name evidence="2" type="ORF">GPM918_LOCUS14189</name>
    <name evidence="1" type="ORF">OVA965_LOCUS8872</name>
    <name evidence="4" type="ORF">SRO942_LOCUS14185</name>
    <name evidence="3" type="ORF">TMI583_LOCUS8868</name>
</gene>
<evidence type="ECO:0000313" key="1">
    <source>
        <dbReference type="EMBL" id="CAF0885981.1"/>
    </source>
</evidence>
<comment type="caution">
    <text evidence="2">The sequence shown here is derived from an EMBL/GenBank/DDBJ whole genome shotgun (WGS) entry which is preliminary data.</text>
</comment>
<evidence type="ECO:0000313" key="4">
    <source>
        <dbReference type="EMBL" id="CAF3780623.1"/>
    </source>
</evidence>
<accession>A0A814HDU7</accession>
<dbReference type="OrthoDB" id="9971971at2759"/>
<dbReference type="EMBL" id="CAJOBA010003054">
    <property type="protein sequence ID" value="CAF3668951.1"/>
    <property type="molecule type" value="Genomic_DNA"/>
</dbReference>
<keyword evidence="5" id="KW-1185">Reference proteome</keyword>